<dbReference type="InterPro" id="IPR004879">
    <property type="entry name" value="Ssp411-like_TRX"/>
</dbReference>
<dbReference type="GO" id="GO:0005975">
    <property type="term" value="P:carbohydrate metabolic process"/>
    <property type="evidence" value="ECO:0007669"/>
    <property type="project" value="InterPro"/>
</dbReference>
<sequence>MEKESFRDPKIAKLLNQNYMSLKVDREVSPHIDSYMTMALARVKGTAGWPITAVLTPDSEIIFIDAYIKRNELFNLLSNLAETWKTTPEWVRKQSALYEKIVRSDTVSNNSVKVNKIDWSPWLANLKSNLDQEYGGLRGAPNFPEASLVLLLIDWAQRLEDIELDELLHNHLRNMINKGLYDSVNGGFHRYTSDNQWRIPHYEKMLYTQALMLEVYSRAYRVKPDPAYKVIVRETLVFLNQYLAKKNGLFMSSVDAVHNGVEGGYYLYSEEEIAAVDNVFKDSKSTRTYEKDGLFGVYVDRPIDESFNQIRAHLLKLRNKKQLNIDSKLLVSWNALLISGLKEAYLSFGEPIYKTTAIKIGDALLSEHSRSEVLPRIINPDDKSISATLEDYAFLLRASLDLYDITSELKWLKYARDLMNESINFLWNDKDTFKFSNAPGSQQQFLSLHDGELINPKSAMLENIYRLNMHVNSALYVEQFEALMVELTSQTVEQPMQQLFSAKVLYDIENGNTESIQYIADGNGKVELKIQPDQSHLLIFKFQHGWHVNSHQPLDKELIATNVEFPIPNNVEVIYPAPLVKEFTGTKTKVSVFDKHFSLHISNGQGIGYVDLQACSTELNLCLQPEKLIFNFGQ</sequence>
<evidence type="ECO:0000313" key="2">
    <source>
        <dbReference type="EMBL" id="BDX07597.1"/>
    </source>
</evidence>
<dbReference type="Gene3D" id="1.50.10.10">
    <property type="match status" value="1"/>
</dbReference>
<dbReference type="PIRSF" id="PIRSF006402">
    <property type="entry name" value="UCP006402_thioredoxin"/>
    <property type="match status" value="1"/>
</dbReference>
<dbReference type="SUPFAM" id="SSF48208">
    <property type="entry name" value="Six-hairpin glycosidases"/>
    <property type="match status" value="1"/>
</dbReference>
<dbReference type="InterPro" id="IPR008928">
    <property type="entry name" value="6-hairpin_glycosidase_sf"/>
</dbReference>
<name>A0AA48HQ34_9ALTE</name>
<dbReference type="AlphaFoldDB" id="A0AA48HQ34"/>
<dbReference type="PANTHER" id="PTHR42899:SF1">
    <property type="entry name" value="SPERMATOGENESIS-ASSOCIATED PROTEIN 20"/>
    <property type="match status" value="1"/>
</dbReference>
<dbReference type="Proteomes" id="UP001333710">
    <property type="component" value="Chromosome"/>
</dbReference>
<dbReference type="InterPro" id="IPR024705">
    <property type="entry name" value="Ssp411"/>
</dbReference>
<dbReference type="InterPro" id="IPR036249">
    <property type="entry name" value="Thioredoxin-like_sf"/>
</dbReference>
<organism evidence="2 3">
    <name type="scientific">Planctobacterium marinum</name>
    <dbReference type="NCBI Taxonomy" id="1631968"/>
    <lineage>
        <taxon>Bacteria</taxon>
        <taxon>Pseudomonadati</taxon>
        <taxon>Pseudomonadota</taxon>
        <taxon>Gammaproteobacteria</taxon>
        <taxon>Alteromonadales</taxon>
        <taxon>Alteromonadaceae</taxon>
        <taxon>Planctobacterium</taxon>
    </lineage>
</organism>
<dbReference type="SUPFAM" id="SSF52833">
    <property type="entry name" value="Thioredoxin-like"/>
    <property type="match status" value="1"/>
</dbReference>
<keyword evidence="3" id="KW-1185">Reference proteome</keyword>
<dbReference type="PANTHER" id="PTHR42899">
    <property type="entry name" value="SPERMATOGENESIS-ASSOCIATED PROTEIN 20"/>
    <property type="match status" value="1"/>
</dbReference>
<dbReference type="KEGG" id="pmaw:MACH26_31180"/>
<dbReference type="InterPro" id="IPR012341">
    <property type="entry name" value="6hp_glycosidase-like_sf"/>
</dbReference>
<dbReference type="EMBL" id="AP027272">
    <property type="protein sequence ID" value="BDX07597.1"/>
    <property type="molecule type" value="Genomic_DNA"/>
</dbReference>
<evidence type="ECO:0000259" key="1">
    <source>
        <dbReference type="Pfam" id="PF03190"/>
    </source>
</evidence>
<proteinExistence type="predicted"/>
<reference evidence="2" key="1">
    <citation type="submission" date="2023-01" db="EMBL/GenBank/DDBJ databases">
        <title>Complete genome sequence of Planctobacterium marinum strain Dej080120_11.</title>
        <authorList>
            <person name="Ueki S."/>
            <person name="Maruyama F."/>
        </authorList>
    </citation>
    <scope>NUCLEOTIDE SEQUENCE</scope>
    <source>
        <strain evidence="2">Dej080120_11</strain>
    </source>
</reference>
<accession>A0AA48HQ34</accession>
<protein>
    <recommendedName>
        <fullName evidence="1">Spermatogenesis-associated protein 20-like TRX domain-containing protein</fullName>
    </recommendedName>
</protein>
<gene>
    <name evidence="2" type="ORF">MACH26_31180</name>
</gene>
<dbReference type="Pfam" id="PF03190">
    <property type="entry name" value="Thioredox_DsbH"/>
    <property type="match status" value="1"/>
</dbReference>
<evidence type="ECO:0000313" key="3">
    <source>
        <dbReference type="Proteomes" id="UP001333710"/>
    </source>
</evidence>
<feature type="domain" description="Spermatogenesis-associated protein 20-like TRX" evidence="1">
    <location>
        <begin position="1"/>
        <end position="96"/>
    </location>
</feature>
<dbReference type="Gene3D" id="3.40.30.10">
    <property type="entry name" value="Glutaredoxin"/>
    <property type="match status" value="1"/>
</dbReference>